<organism evidence="1 2">
    <name type="scientific">Opitutus terrae (strain DSM 11246 / JCM 15787 / PB90-1)</name>
    <dbReference type="NCBI Taxonomy" id="452637"/>
    <lineage>
        <taxon>Bacteria</taxon>
        <taxon>Pseudomonadati</taxon>
        <taxon>Verrucomicrobiota</taxon>
        <taxon>Opitutia</taxon>
        <taxon>Opitutales</taxon>
        <taxon>Opitutaceae</taxon>
        <taxon>Opitutus</taxon>
    </lineage>
</organism>
<evidence type="ECO:0000313" key="2">
    <source>
        <dbReference type="Proteomes" id="UP000007013"/>
    </source>
</evidence>
<keyword evidence="2" id="KW-1185">Reference proteome</keyword>
<dbReference type="KEGG" id="ote:Oter_3524"/>
<evidence type="ECO:0000313" key="1">
    <source>
        <dbReference type="EMBL" id="ACB76801.1"/>
    </source>
</evidence>
<gene>
    <name evidence="1" type="ordered locus">Oter_3524</name>
</gene>
<reference evidence="1 2" key="1">
    <citation type="journal article" date="2011" name="J. Bacteriol.">
        <title>Genome sequence of the verrucomicrobium Opitutus terrae PB90-1, an abundant inhabitant of rice paddy soil ecosystems.</title>
        <authorList>
            <person name="van Passel M.W."/>
            <person name="Kant R."/>
            <person name="Palva A."/>
            <person name="Copeland A."/>
            <person name="Lucas S."/>
            <person name="Lapidus A."/>
            <person name="Glavina del Rio T."/>
            <person name="Pitluck S."/>
            <person name="Goltsman E."/>
            <person name="Clum A."/>
            <person name="Sun H."/>
            <person name="Schmutz J."/>
            <person name="Larimer F.W."/>
            <person name="Land M.L."/>
            <person name="Hauser L."/>
            <person name="Kyrpides N."/>
            <person name="Mikhailova N."/>
            <person name="Richardson P.P."/>
            <person name="Janssen P.H."/>
            <person name="de Vos W.M."/>
            <person name="Smidt H."/>
        </authorList>
    </citation>
    <scope>NUCLEOTIDE SEQUENCE [LARGE SCALE GENOMIC DNA]</scope>
    <source>
        <strain evidence="2">DSM 11246 / JCM 15787 / PB90-1</strain>
    </source>
</reference>
<accession>B1ZVD4</accession>
<dbReference type="OrthoDB" id="197194at2"/>
<dbReference type="Proteomes" id="UP000007013">
    <property type="component" value="Chromosome"/>
</dbReference>
<dbReference type="RefSeq" id="WP_012376330.1">
    <property type="nucleotide sequence ID" value="NC_010571.1"/>
</dbReference>
<evidence type="ECO:0008006" key="3">
    <source>
        <dbReference type="Google" id="ProtNLM"/>
    </source>
</evidence>
<dbReference type="eggNOG" id="ENOG50342N6">
    <property type="taxonomic scope" value="Bacteria"/>
</dbReference>
<protein>
    <recommendedName>
        <fullName evidence="3">DUF5069 domain-containing protein</fullName>
    </recommendedName>
</protein>
<dbReference type="EMBL" id="CP001032">
    <property type="protein sequence ID" value="ACB76801.1"/>
    <property type="molecule type" value="Genomic_DNA"/>
</dbReference>
<dbReference type="AlphaFoldDB" id="B1ZVD4"/>
<name>B1ZVD4_OPITP</name>
<sequence>MVHYTFADEFRKLYELAVALYAQGKRGADSFFNADQHAFLLSNGITPQYLYDYAEDHNNSAGEPGYDRALAIESVRRDYFLNVQGGHPSTTVLDESKLPAKTEQVRDIEWLPRIIPKAKAKLRGELPPSLMYCCGGDRKFFQAHDIFPAEFLSLVWRHENNDAAIVDWVVRRSRSK</sequence>
<proteinExistence type="predicted"/>
<dbReference type="HOGENOM" id="CLU_110742_0_0_0"/>